<reference evidence="1 2" key="2">
    <citation type="submission" date="2018-11" db="EMBL/GenBank/DDBJ databases">
        <authorList>
            <consortium name="Pathogen Informatics"/>
        </authorList>
    </citation>
    <scope>NUCLEOTIDE SEQUENCE [LARGE SCALE GENOMIC DNA]</scope>
</reference>
<protein>
    <submittedName>
        <fullName evidence="3">Secreted protein</fullName>
    </submittedName>
</protein>
<dbReference type="Proteomes" id="UP000267606">
    <property type="component" value="Unassembled WGS sequence"/>
</dbReference>
<name>A0A183H218_9BILA</name>
<dbReference type="AlphaFoldDB" id="A0A183H218"/>
<evidence type="ECO:0000313" key="1">
    <source>
        <dbReference type="EMBL" id="VDO29872.1"/>
    </source>
</evidence>
<proteinExistence type="predicted"/>
<organism evidence="3">
    <name type="scientific">Onchocerca flexuosa</name>
    <dbReference type="NCBI Taxonomy" id="387005"/>
    <lineage>
        <taxon>Eukaryota</taxon>
        <taxon>Metazoa</taxon>
        <taxon>Ecdysozoa</taxon>
        <taxon>Nematoda</taxon>
        <taxon>Chromadorea</taxon>
        <taxon>Rhabditida</taxon>
        <taxon>Spirurina</taxon>
        <taxon>Spiruromorpha</taxon>
        <taxon>Filarioidea</taxon>
        <taxon>Onchocercidae</taxon>
        <taxon>Onchocerca</taxon>
    </lineage>
</organism>
<keyword evidence="2" id="KW-1185">Reference proteome</keyword>
<evidence type="ECO:0000313" key="3">
    <source>
        <dbReference type="WBParaSite" id="OFLC_0000152701-mRNA-1"/>
    </source>
</evidence>
<dbReference type="WBParaSite" id="OFLC_0000152701-mRNA-1">
    <property type="protein sequence ID" value="OFLC_0000152701-mRNA-1"/>
    <property type="gene ID" value="OFLC_0000152701"/>
</dbReference>
<dbReference type="EMBL" id="UZAJ01000733">
    <property type="protein sequence ID" value="VDO29872.1"/>
    <property type="molecule type" value="Genomic_DNA"/>
</dbReference>
<evidence type="ECO:0000313" key="2">
    <source>
        <dbReference type="Proteomes" id="UP000267606"/>
    </source>
</evidence>
<dbReference type="STRING" id="387005.A0A183H218"/>
<sequence>MRQLIFVLNACAMPPPPHYADLGNDLSNSGYGSMMSGAGSNNHLFSVNMGTDLEFSPQVNASDLSSPSCSE</sequence>
<reference evidence="3" key="1">
    <citation type="submission" date="2016-06" db="UniProtKB">
        <authorList>
            <consortium name="WormBaseParasite"/>
        </authorList>
    </citation>
    <scope>IDENTIFICATION</scope>
</reference>
<gene>
    <name evidence="1" type="ORF">OFLC_LOCUS1528</name>
</gene>
<accession>A0A183H218</accession>